<sequence length="140" mass="16067">MLDVARESSDWFAQVLTVDNTGTISREAVEIQRREYHGIYSDEAGDALIEQEYFCPSRLRFSGSYWGKQLREAEQGGRILDVAVNRDLPVNTAWDIGVDDAMAIWCFQVYFMFLARCSMRSRRSRASTLKPTRSGARSRQ</sequence>
<dbReference type="Proteomes" id="UP001221546">
    <property type="component" value="Chromosome"/>
</dbReference>
<name>A0ABY8JLK3_9BRAD</name>
<accession>A0ABY8JLK3</accession>
<reference evidence="1 2" key="1">
    <citation type="submission" date="2023-04" db="EMBL/GenBank/DDBJ databases">
        <title>Australian commercial rhizobial inoculants.</title>
        <authorList>
            <person name="Kohlmeier M.G."/>
            <person name="O'Hara G.W."/>
            <person name="Colombi E."/>
            <person name="Ramsay J.P."/>
            <person name="Terpolilli J."/>
        </authorList>
    </citation>
    <scope>NUCLEOTIDE SEQUENCE [LARGE SCALE GENOMIC DNA]</scope>
    <source>
        <strain evidence="1 2">CB627</strain>
    </source>
</reference>
<proteinExistence type="predicted"/>
<evidence type="ECO:0000313" key="1">
    <source>
        <dbReference type="EMBL" id="WFU65411.1"/>
    </source>
</evidence>
<organism evidence="1 2">
    <name type="scientific">Bradyrhizobium brasilense</name>
    <dbReference type="NCBI Taxonomy" id="1419277"/>
    <lineage>
        <taxon>Bacteria</taxon>
        <taxon>Pseudomonadati</taxon>
        <taxon>Pseudomonadota</taxon>
        <taxon>Alphaproteobacteria</taxon>
        <taxon>Hyphomicrobiales</taxon>
        <taxon>Nitrobacteraceae</taxon>
        <taxon>Bradyrhizobium</taxon>
    </lineage>
</organism>
<evidence type="ECO:0000313" key="2">
    <source>
        <dbReference type="Proteomes" id="UP001221546"/>
    </source>
</evidence>
<protein>
    <submittedName>
        <fullName evidence="1">Uncharacterized protein</fullName>
    </submittedName>
</protein>
<keyword evidence="2" id="KW-1185">Reference proteome</keyword>
<dbReference type="RefSeq" id="WP_244558888.1">
    <property type="nucleotide sequence ID" value="NZ_CP121646.1"/>
</dbReference>
<gene>
    <name evidence="1" type="ORF">QA636_07740</name>
</gene>
<dbReference type="EMBL" id="CP121646">
    <property type="protein sequence ID" value="WFU65411.1"/>
    <property type="molecule type" value="Genomic_DNA"/>
</dbReference>